<evidence type="ECO:0000313" key="2">
    <source>
        <dbReference type="Proteomes" id="UP000007305"/>
    </source>
</evidence>
<accession>A0A804MIB9</accession>
<protein>
    <submittedName>
        <fullName evidence="1">Uncharacterized protein</fullName>
    </submittedName>
</protein>
<name>A0A804MIB9_MAIZE</name>
<dbReference type="AlphaFoldDB" id="A0A804MIB9"/>
<organism evidence="1 2">
    <name type="scientific">Zea mays</name>
    <name type="common">Maize</name>
    <dbReference type="NCBI Taxonomy" id="4577"/>
    <lineage>
        <taxon>Eukaryota</taxon>
        <taxon>Viridiplantae</taxon>
        <taxon>Streptophyta</taxon>
        <taxon>Embryophyta</taxon>
        <taxon>Tracheophyta</taxon>
        <taxon>Spermatophyta</taxon>
        <taxon>Magnoliopsida</taxon>
        <taxon>Liliopsida</taxon>
        <taxon>Poales</taxon>
        <taxon>Poaceae</taxon>
        <taxon>PACMAD clade</taxon>
        <taxon>Panicoideae</taxon>
        <taxon>Andropogonodae</taxon>
        <taxon>Andropogoneae</taxon>
        <taxon>Tripsacinae</taxon>
        <taxon>Zea</taxon>
    </lineage>
</organism>
<dbReference type="Gramene" id="Zm00001eb087810_T001">
    <property type="protein sequence ID" value="Zm00001eb087810_P001"/>
    <property type="gene ID" value="Zm00001eb087810"/>
</dbReference>
<dbReference type="InParanoid" id="A0A804MIB9"/>
<dbReference type="EnsemblPlants" id="Zm00001eb087810_T001">
    <property type="protein sequence ID" value="Zm00001eb087810_P001"/>
    <property type="gene ID" value="Zm00001eb087810"/>
</dbReference>
<keyword evidence="2" id="KW-1185">Reference proteome</keyword>
<sequence length="101" mass="11166">MWRRRRGNARRTASDSLGHAWRRTTAPTCAAVRASPAAGAAPSAAAASALSRAKLTYSRQFDGGRLFYLLAYLIFSPLTIRKRTCWHVRCVVYAFLAGFIC</sequence>
<reference evidence="1" key="3">
    <citation type="submission" date="2021-05" db="UniProtKB">
        <authorList>
            <consortium name="EnsemblPlants"/>
        </authorList>
    </citation>
    <scope>IDENTIFICATION</scope>
    <source>
        <strain evidence="1">cv. B73</strain>
    </source>
</reference>
<gene>
    <name evidence="1" type="primary">LOC103646754</name>
</gene>
<evidence type="ECO:0000313" key="1">
    <source>
        <dbReference type="EnsemblPlants" id="Zm00001eb087810_P001"/>
    </source>
</evidence>
<proteinExistence type="predicted"/>
<reference evidence="1" key="2">
    <citation type="submission" date="2019-07" db="EMBL/GenBank/DDBJ databases">
        <authorList>
            <person name="Seetharam A."/>
            <person name="Woodhouse M."/>
            <person name="Cannon E."/>
        </authorList>
    </citation>
    <scope>NUCLEOTIDE SEQUENCE [LARGE SCALE GENOMIC DNA]</scope>
    <source>
        <strain evidence="1">cv. B73</strain>
    </source>
</reference>
<dbReference type="Proteomes" id="UP000007305">
    <property type="component" value="Chromosome 2"/>
</dbReference>
<reference evidence="2" key="1">
    <citation type="submission" date="2015-12" db="EMBL/GenBank/DDBJ databases">
        <title>Update maize B73 reference genome by single molecule sequencing technologies.</title>
        <authorList>
            <consortium name="Maize Genome Sequencing Project"/>
            <person name="Ware D."/>
        </authorList>
    </citation>
    <scope>NUCLEOTIDE SEQUENCE [LARGE SCALE GENOMIC DNA]</scope>
    <source>
        <strain evidence="2">cv. B73</strain>
    </source>
</reference>